<comment type="caution">
    <text evidence="7">The sequence shown here is derived from an EMBL/GenBank/DDBJ whole genome shotgun (WGS) entry which is preliminary data.</text>
</comment>
<dbReference type="GO" id="GO:0005886">
    <property type="term" value="C:plasma membrane"/>
    <property type="evidence" value="ECO:0007669"/>
    <property type="project" value="UniProtKB-SubCell"/>
</dbReference>
<evidence type="ECO:0000313" key="8">
    <source>
        <dbReference type="Proteomes" id="UP000317243"/>
    </source>
</evidence>
<keyword evidence="8" id="KW-1185">Reference proteome</keyword>
<name>A0A5C5WAF2_9PLAN</name>
<dbReference type="EMBL" id="SIHI01000025">
    <property type="protein sequence ID" value="TWT47039.1"/>
    <property type="molecule type" value="Genomic_DNA"/>
</dbReference>
<dbReference type="InterPro" id="IPR013525">
    <property type="entry name" value="ABC2_TM"/>
</dbReference>
<keyword evidence="3 5" id="KW-1133">Transmembrane helix</keyword>
<proteinExistence type="predicted"/>
<dbReference type="Pfam" id="PF12698">
    <property type="entry name" value="ABC2_membrane_3"/>
    <property type="match status" value="1"/>
</dbReference>
<evidence type="ECO:0000256" key="4">
    <source>
        <dbReference type="ARBA" id="ARBA00023136"/>
    </source>
</evidence>
<dbReference type="OrthoDB" id="216295at2"/>
<comment type="subcellular location">
    <subcellularLocation>
        <location evidence="1">Membrane</location>
        <topology evidence="1">Multi-pass membrane protein</topology>
    </subcellularLocation>
</comment>
<feature type="transmembrane region" description="Helical" evidence="5">
    <location>
        <begin position="399"/>
        <end position="423"/>
    </location>
</feature>
<dbReference type="GO" id="GO:0140359">
    <property type="term" value="F:ABC-type transporter activity"/>
    <property type="evidence" value="ECO:0007669"/>
    <property type="project" value="InterPro"/>
</dbReference>
<keyword evidence="2 5" id="KW-0812">Transmembrane</keyword>
<evidence type="ECO:0000256" key="3">
    <source>
        <dbReference type="ARBA" id="ARBA00022989"/>
    </source>
</evidence>
<gene>
    <name evidence="7" type="ORF">KOR42_42360</name>
</gene>
<keyword evidence="4 5" id="KW-0472">Membrane</keyword>
<reference evidence="7 8" key="1">
    <citation type="submission" date="2019-02" db="EMBL/GenBank/DDBJ databases">
        <title>Deep-cultivation of Planctomycetes and their phenomic and genomic characterization uncovers novel biology.</title>
        <authorList>
            <person name="Wiegand S."/>
            <person name="Jogler M."/>
            <person name="Boedeker C."/>
            <person name="Pinto D."/>
            <person name="Vollmers J."/>
            <person name="Rivas-Marin E."/>
            <person name="Kohn T."/>
            <person name="Peeters S.H."/>
            <person name="Heuer A."/>
            <person name="Rast P."/>
            <person name="Oberbeckmann S."/>
            <person name="Bunk B."/>
            <person name="Jeske O."/>
            <person name="Meyerdierks A."/>
            <person name="Storesund J.E."/>
            <person name="Kallscheuer N."/>
            <person name="Luecker S."/>
            <person name="Lage O.M."/>
            <person name="Pohl T."/>
            <person name="Merkel B.J."/>
            <person name="Hornburger P."/>
            <person name="Mueller R.-W."/>
            <person name="Bruemmer F."/>
            <person name="Labrenz M."/>
            <person name="Spormann A.M."/>
            <person name="Op Den Camp H."/>
            <person name="Overmann J."/>
            <person name="Amann R."/>
            <person name="Jetten M.S.M."/>
            <person name="Mascher T."/>
            <person name="Medema M.H."/>
            <person name="Devos D.P."/>
            <person name="Kaster A.-K."/>
            <person name="Ovreas L."/>
            <person name="Rohde M."/>
            <person name="Galperin M.Y."/>
            <person name="Jogler C."/>
        </authorList>
    </citation>
    <scope>NUCLEOTIDE SEQUENCE [LARGE SCALE GENOMIC DNA]</scope>
    <source>
        <strain evidence="7 8">KOR42</strain>
    </source>
</reference>
<protein>
    <submittedName>
        <fullName evidence="7">ABC-2 family transporter protein</fullName>
    </submittedName>
</protein>
<feature type="transmembrane region" description="Helical" evidence="5">
    <location>
        <begin position="100"/>
        <end position="119"/>
    </location>
</feature>
<evidence type="ECO:0000256" key="2">
    <source>
        <dbReference type="ARBA" id="ARBA00022692"/>
    </source>
</evidence>
<feature type="domain" description="ABC-2 type transporter transmembrane" evidence="6">
    <location>
        <begin position="52"/>
        <end position="254"/>
    </location>
</feature>
<evidence type="ECO:0000313" key="7">
    <source>
        <dbReference type="EMBL" id="TWT47039.1"/>
    </source>
</evidence>
<feature type="transmembrane region" description="Helical" evidence="5">
    <location>
        <begin position="321"/>
        <end position="340"/>
    </location>
</feature>
<evidence type="ECO:0000256" key="5">
    <source>
        <dbReference type="SAM" id="Phobius"/>
    </source>
</evidence>
<feature type="transmembrane region" description="Helical" evidence="5">
    <location>
        <begin position="174"/>
        <end position="191"/>
    </location>
</feature>
<feature type="transmembrane region" description="Helical" evidence="5">
    <location>
        <begin position="20"/>
        <end position="38"/>
    </location>
</feature>
<feature type="transmembrane region" description="Helical" evidence="5">
    <location>
        <begin position="435"/>
        <end position="456"/>
    </location>
</feature>
<sequence>MNNPVVERELMTTFRSPRSIILMLAPAFVTSLLVVLQWPTDAVVSESGRRAQEVFSIFGYGLGALVCLLTPVTPAVSIVRERLKGTLNLLFHTPLGRLTIYIGKLVGAVALFILFLMMTLPAAGACYAMGGMTMTGDLIPLYLVLIVAGIQISALALAVSSYNKNIDSAVRTSYALTLLLVVGTMGPYQVLQGSENRLLAIGADWLRHASPLPALSEVLGHGDVAGQGIVSHANSVWRYIIVAGVSTLAFAALTIRRLSVSIFDESRDSGVMTDDLELSQRMSRRVFFLVDPQKRSAGIADWSNPVLAKEFRSRKFGRATWMLRLIAVCAVASIALTYFAATGVEDWSVEMIGGLLVILQMALIVLLAPGMSAGLLAGEIESGGWTMLRITPQSSMAIVIGKLLSVSWTMGMILLATLPGYLVMIYVKPILQQQILLVIGSLVLSSIFTVITSAAIGSFFRKSTPATLTSYCILTAITALPILIWLGRDAPFGFRTVETALIMNPMSSALALMETRGFEPYSIVPWNWYFLITGCIIGLVIFWRRVEECQKPD</sequence>
<feature type="transmembrane region" description="Helical" evidence="5">
    <location>
        <begin position="139"/>
        <end position="162"/>
    </location>
</feature>
<accession>A0A5C5WAF2</accession>
<feature type="transmembrane region" description="Helical" evidence="5">
    <location>
        <begin position="58"/>
        <end position="79"/>
    </location>
</feature>
<dbReference type="RefSeq" id="WP_146511615.1">
    <property type="nucleotide sequence ID" value="NZ_SIHI01000025.1"/>
</dbReference>
<dbReference type="Proteomes" id="UP000317243">
    <property type="component" value="Unassembled WGS sequence"/>
</dbReference>
<evidence type="ECO:0000259" key="6">
    <source>
        <dbReference type="Pfam" id="PF12698"/>
    </source>
</evidence>
<feature type="transmembrane region" description="Helical" evidence="5">
    <location>
        <begin position="352"/>
        <end position="378"/>
    </location>
</feature>
<dbReference type="PANTHER" id="PTHR43471">
    <property type="entry name" value="ABC TRANSPORTER PERMEASE"/>
    <property type="match status" value="1"/>
</dbReference>
<feature type="transmembrane region" description="Helical" evidence="5">
    <location>
        <begin position="526"/>
        <end position="543"/>
    </location>
</feature>
<organism evidence="7 8">
    <name type="scientific">Thalassoglobus neptunius</name>
    <dbReference type="NCBI Taxonomy" id="1938619"/>
    <lineage>
        <taxon>Bacteria</taxon>
        <taxon>Pseudomonadati</taxon>
        <taxon>Planctomycetota</taxon>
        <taxon>Planctomycetia</taxon>
        <taxon>Planctomycetales</taxon>
        <taxon>Planctomycetaceae</taxon>
        <taxon>Thalassoglobus</taxon>
    </lineage>
</organism>
<evidence type="ECO:0000256" key="1">
    <source>
        <dbReference type="ARBA" id="ARBA00004141"/>
    </source>
</evidence>
<feature type="transmembrane region" description="Helical" evidence="5">
    <location>
        <begin position="468"/>
        <end position="487"/>
    </location>
</feature>
<dbReference type="AlphaFoldDB" id="A0A5C5WAF2"/>
<feature type="transmembrane region" description="Helical" evidence="5">
    <location>
        <begin position="236"/>
        <end position="255"/>
    </location>
</feature>